<feature type="region of interest" description="Disordered" evidence="1">
    <location>
        <begin position="11"/>
        <end position="79"/>
    </location>
</feature>
<dbReference type="AlphaFoldDB" id="A0A5C4WQ49"/>
<evidence type="ECO:0000256" key="1">
    <source>
        <dbReference type="SAM" id="MobiDB-lite"/>
    </source>
</evidence>
<keyword evidence="3" id="KW-1185">Reference proteome</keyword>
<comment type="caution">
    <text evidence="2">The sequence shown here is derived from an EMBL/GenBank/DDBJ whole genome shotgun (WGS) entry which is preliminary data.</text>
</comment>
<proteinExistence type="predicted"/>
<reference evidence="2 3" key="1">
    <citation type="submission" date="2019-10" db="EMBL/GenBank/DDBJ databases">
        <title>Nonomuraea sp. nov., isolated from Phyllanthus amarus.</title>
        <authorList>
            <person name="Klykleung N."/>
            <person name="Tanasupawat S."/>
        </authorList>
    </citation>
    <scope>NUCLEOTIDE SEQUENCE [LARGE SCALE GENOMIC DNA]</scope>
    <source>
        <strain evidence="2 3">PA1-10</strain>
    </source>
</reference>
<sequence>MPVVAVLGLAAAGCGEPGGPDATASATSPPVTATGPPTATSPPVTTTGPPTTGSPSVTSPPPTGTGSPAPPPPRKDRLVAGHYQPLWPFAGPDQVAAWRRAYREDGREAWHLDARRTALAFTRDHLGFTEIDQAVKTVERGAHARVHVGFRSEEGPRPLVAAVVHLVRYGSGGDAPWEVVGTDDTSFSLTRPRYGSAVRSPLTVGGRISGVDESVRVQVRQPGSPEPVGETCCVSAGGQDSPWSARVSFTAAPGRTLTIVASTGGHVAAVERFAVTGVTG</sequence>
<name>A0A5C4WQ49_9ACTN</name>
<dbReference type="Proteomes" id="UP000312512">
    <property type="component" value="Unassembled WGS sequence"/>
</dbReference>
<feature type="compositionally biased region" description="Pro residues" evidence="1">
    <location>
        <begin position="58"/>
        <end position="72"/>
    </location>
</feature>
<dbReference type="EMBL" id="VDLX02000004">
    <property type="protein sequence ID" value="KAB8195556.1"/>
    <property type="molecule type" value="Genomic_DNA"/>
</dbReference>
<organism evidence="2 3">
    <name type="scientific">Nonomuraea phyllanthi</name>
    <dbReference type="NCBI Taxonomy" id="2219224"/>
    <lineage>
        <taxon>Bacteria</taxon>
        <taxon>Bacillati</taxon>
        <taxon>Actinomycetota</taxon>
        <taxon>Actinomycetes</taxon>
        <taxon>Streptosporangiales</taxon>
        <taxon>Streptosporangiaceae</taxon>
        <taxon>Nonomuraea</taxon>
    </lineage>
</organism>
<accession>A0A5C4WQ49</accession>
<feature type="compositionally biased region" description="Low complexity" evidence="1">
    <location>
        <begin position="22"/>
        <end position="57"/>
    </location>
</feature>
<evidence type="ECO:0000313" key="3">
    <source>
        <dbReference type="Proteomes" id="UP000312512"/>
    </source>
</evidence>
<evidence type="ECO:0000313" key="2">
    <source>
        <dbReference type="EMBL" id="KAB8195556.1"/>
    </source>
</evidence>
<gene>
    <name evidence="2" type="ORF">FH608_013675</name>
</gene>
<dbReference type="OrthoDB" id="4568594at2"/>
<protein>
    <submittedName>
        <fullName evidence="2">Uncharacterized protein</fullName>
    </submittedName>
</protein>